<dbReference type="InterPro" id="IPR001352">
    <property type="entry name" value="RNase_HII/HIII"/>
</dbReference>
<dbReference type="GO" id="GO:0006298">
    <property type="term" value="P:mismatch repair"/>
    <property type="evidence" value="ECO:0007669"/>
    <property type="project" value="TreeGrafter"/>
</dbReference>
<feature type="domain" description="RNase H type-2" evidence="15">
    <location>
        <begin position="26"/>
        <end position="259"/>
    </location>
</feature>
<keyword evidence="6" id="KW-0963">Cytoplasm</keyword>
<dbReference type="EMBL" id="RKHQ01000002">
    <property type="protein sequence ID" value="ROR93935.1"/>
    <property type="molecule type" value="Genomic_DNA"/>
</dbReference>
<evidence type="ECO:0000256" key="8">
    <source>
        <dbReference type="ARBA" id="ARBA00022723"/>
    </source>
</evidence>
<dbReference type="CDD" id="cd07182">
    <property type="entry name" value="RNase_HII_bacteria_HII_like"/>
    <property type="match status" value="1"/>
</dbReference>
<dbReference type="Pfam" id="PF01351">
    <property type="entry name" value="RNase_HII"/>
    <property type="match status" value="2"/>
</dbReference>
<evidence type="ECO:0000256" key="3">
    <source>
        <dbReference type="ARBA" id="ARBA00004065"/>
    </source>
</evidence>
<evidence type="ECO:0000256" key="2">
    <source>
        <dbReference type="ARBA" id="ARBA00001946"/>
    </source>
</evidence>
<feature type="region of interest" description="Disordered" evidence="14">
    <location>
        <begin position="258"/>
        <end position="290"/>
    </location>
</feature>
<proteinExistence type="inferred from homology"/>
<evidence type="ECO:0000256" key="10">
    <source>
        <dbReference type="ARBA" id="ARBA00022801"/>
    </source>
</evidence>
<dbReference type="SUPFAM" id="SSF53098">
    <property type="entry name" value="Ribonuclease H-like"/>
    <property type="match status" value="1"/>
</dbReference>
<dbReference type="NCBIfam" id="NF000595">
    <property type="entry name" value="PRK00015.1-3"/>
    <property type="match status" value="1"/>
</dbReference>
<keyword evidence="7 12" id="KW-0540">Nuclease</keyword>
<gene>
    <name evidence="16" type="ORF">EDD28_3364</name>
</gene>
<dbReference type="GO" id="GO:0046872">
    <property type="term" value="F:metal ion binding"/>
    <property type="evidence" value="ECO:0007669"/>
    <property type="project" value="UniProtKB-KW"/>
</dbReference>
<comment type="similarity">
    <text evidence="5 13">Belongs to the RNase HII family.</text>
</comment>
<dbReference type="EC" id="3.1.26.4" evidence="13"/>
<evidence type="ECO:0000256" key="6">
    <source>
        <dbReference type="ARBA" id="ARBA00022490"/>
    </source>
</evidence>
<dbReference type="GO" id="GO:0004523">
    <property type="term" value="F:RNA-DNA hybrid ribonuclease activity"/>
    <property type="evidence" value="ECO:0007669"/>
    <property type="project" value="UniProtKB-UniRule"/>
</dbReference>
<evidence type="ECO:0000256" key="13">
    <source>
        <dbReference type="RuleBase" id="RU003515"/>
    </source>
</evidence>
<dbReference type="PROSITE" id="PS51975">
    <property type="entry name" value="RNASE_H_2"/>
    <property type="match status" value="1"/>
</dbReference>
<evidence type="ECO:0000256" key="14">
    <source>
        <dbReference type="SAM" id="MobiDB-lite"/>
    </source>
</evidence>
<dbReference type="InterPro" id="IPR012337">
    <property type="entry name" value="RNaseH-like_sf"/>
</dbReference>
<accession>A0A3N2D2D7</accession>
<dbReference type="PANTHER" id="PTHR10954">
    <property type="entry name" value="RIBONUCLEASE H2 SUBUNIT A"/>
    <property type="match status" value="1"/>
</dbReference>
<evidence type="ECO:0000256" key="4">
    <source>
        <dbReference type="ARBA" id="ARBA00004496"/>
    </source>
</evidence>
<evidence type="ECO:0000313" key="16">
    <source>
        <dbReference type="EMBL" id="ROR93935.1"/>
    </source>
</evidence>
<dbReference type="GO" id="GO:0005737">
    <property type="term" value="C:cytoplasm"/>
    <property type="evidence" value="ECO:0007669"/>
    <property type="project" value="UniProtKB-SubCell"/>
</dbReference>
<evidence type="ECO:0000256" key="1">
    <source>
        <dbReference type="ARBA" id="ARBA00000077"/>
    </source>
</evidence>
<evidence type="ECO:0000256" key="5">
    <source>
        <dbReference type="ARBA" id="ARBA00007383"/>
    </source>
</evidence>
<evidence type="ECO:0000256" key="12">
    <source>
        <dbReference type="PROSITE-ProRule" id="PRU01319"/>
    </source>
</evidence>
<keyword evidence="17" id="KW-1185">Reference proteome</keyword>
<keyword evidence="9 12" id="KW-0255">Endonuclease</keyword>
<evidence type="ECO:0000313" key="17">
    <source>
        <dbReference type="Proteomes" id="UP000275356"/>
    </source>
</evidence>
<protein>
    <recommendedName>
        <fullName evidence="13">Ribonuclease</fullName>
        <ecNumber evidence="13">3.1.26.4</ecNumber>
    </recommendedName>
</protein>
<comment type="caution">
    <text evidence="16">The sequence shown here is derived from an EMBL/GenBank/DDBJ whole genome shotgun (WGS) entry which is preliminary data.</text>
</comment>
<dbReference type="RefSeq" id="WP_342769951.1">
    <property type="nucleotide sequence ID" value="NZ_RKHQ01000002.1"/>
</dbReference>
<evidence type="ECO:0000256" key="11">
    <source>
        <dbReference type="ARBA" id="ARBA00023211"/>
    </source>
</evidence>
<organism evidence="16 17">
    <name type="scientific">Salana multivorans</name>
    <dbReference type="NCBI Taxonomy" id="120377"/>
    <lineage>
        <taxon>Bacteria</taxon>
        <taxon>Bacillati</taxon>
        <taxon>Actinomycetota</taxon>
        <taxon>Actinomycetes</taxon>
        <taxon>Micrococcales</taxon>
        <taxon>Beutenbergiaceae</taxon>
        <taxon>Salana</taxon>
    </lineage>
</organism>
<feature type="binding site" evidence="12">
    <location>
        <position position="128"/>
    </location>
    <ligand>
        <name>a divalent metal cation</name>
        <dbReference type="ChEBI" id="CHEBI:60240"/>
    </ligand>
</feature>
<reference evidence="16 17" key="1">
    <citation type="submission" date="2018-11" db="EMBL/GenBank/DDBJ databases">
        <title>Sequencing the genomes of 1000 actinobacteria strains.</title>
        <authorList>
            <person name="Klenk H.-P."/>
        </authorList>
    </citation>
    <scope>NUCLEOTIDE SEQUENCE [LARGE SCALE GENOMIC DNA]</scope>
    <source>
        <strain evidence="16 17">DSM 13521</strain>
    </source>
</reference>
<comment type="cofactor">
    <cofactor evidence="2">
        <name>Mg(2+)</name>
        <dbReference type="ChEBI" id="CHEBI:18420"/>
    </cofactor>
</comment>
<dbReference type="AlphaFoldDB" id="A0A3N2D2D7"/>
<comment type="cofactor">
    <cofactor evidence="12">
        <name>Mn(2+)</name>
        <dbReference type="ChEBI" id="CHEBI:29035"/>
    </cofactor>
    <cofactor evidence="12">
        <name>Mg(2+)</name>
        <dbReference type="ChEBI" id="CHEBI:18420"/>
    </cofactor>
    <text evidence="12">Manganese or magnesium. Binds 1 divalent metal ion per monomer in the absence of substrate. May bind a second metal ion after substrate binding.</text>
</comment>
<feature type="compositionally biased region" description="Low complexity" evidence="14">
    <location>
        <begin position="258"/>
        <end position="268"/>
    </location>
</feature>
<dbReference type="PANTHER" id="PTHR10954:SF18">
    <property type="entry name" value="RIBONUCLEASE HII"/>
    <property type="match status" value="1"/>
</dbReference>
<dbReference type="Proteomes" id="UP000275356">
    <property type="component" value="Unassembled WGS sequence"/>
</dbReference>
<evidence type="ECO:0000256" key="9">
    <source>
        <dbReference type="ARBA" id="ARBA00022759"/>
    </source>
</evidence>
<name>A0A3N2D2D7_9MICO</name>
<keyword evidence="11" id="KW-0464">Manganese</keyword>
<comment type="catalytic activity">
    <reaction evidence="1 12 13">
        <text>Endonucleolytic cleavage to 5'-phosphomonoester.</text>
        <dbReference type="EC" id="3.1.26.4"/>
    </reaction>
</comment>
<comment type="subcellular location">
    <subcellularLocation>
        <location evidence="4">Cytoplasm</location>
    </subcellularLocation>
</comment>
<sequence>MTAGTPPSRRLERELAAARDGSGEHVVVGAMDEVGRGCLAGPVSVGIVVSDLVRRVPTGLRDSKLLPSHRREALVRPIRSWALACAVGHASAAEIDDVGIMAALALAGRRALAAIHAAGLVPAVLLLDGNHDWFTRRVDLFSALEDGSVGQSFPAGPAIPTGQRVPAGPAILPEHEPRVVVRIKADMTCTGVAAASILAKVERDAMMREAHAADPRYAWDENKGYASPSHIAALAQHGPSGLHRRSWRLPGVGSAGLGSAVGAEPPTGAGLGPAGGLDSEETLERGMMVS</sequence>
<dbReference type="GO" id="GO:0043137">
    <property type="term" value="P:DNA replication, removal of RNA primer"/>
    <property type="evidence" value="ECO:0007669"/>
    <property type="project" value="TreeGrafter"/>
</dbReference>
<evidence type="ECO:0000256" key="7">
    <source>
        <dbReference type="ARBA" id="ARBA00022722"/>
    </source>
</evidence>
<feature type="binding site" evidence="12">
    <location>
        <position position="33"/>
    </location>
    <ligand>
        <name>a divalent metal cation</name>
        <dbReference type="ChEBI" id="CHEBI:60240"/>
    </ligand>
</feature>
<dbReference type="GO" id="GO:0003723">
    <property type="term" value="F:RNA binding"/>
    <property type="evidence" value="ECO:0007669"/>
    <property type="project" value="UniProtKB-UniRule"/>
</dbReference>
<dbReference type="InterPro" id="IPR024567">
    <property type="entry name" value="RNase_HII/HIII_dom"/>
</dbReference>
<dbReference type="InterPro" id="IPR022898">
    <property type="entry name" value="RNase_HII"/>
</dbReference>
<comment type="function">
    <text evidence="3 13">Endonuclease that specifically degrades the RNA of RNA-DNA hybrids.</text>
</comment>
<dbReference type="InterPro" id="IPR036397">
    <property type="entry name" value="RNaseH_sf"/>
</dbReference>
<keyword evidence="8 12" id="KW-0479">Metal-binding</keyword>
<keyword evidence="10 12" id="KW-0378">Hydrolase</keyword>
<evidence type="ECO:0000259" key="15">
    <source>
        <dbReference type="PROSITE" id="PS51975"/>
    </source>
</evidence>
<feature type="binding site" evidence="12">
    <location>
        <position position="32"/>
    </location>
    <ligand>
        <name>a divalent metal cation</name>
        <dbReference type="ChEBI" id="CHEBI:60240"/>
    </ligand>
</feature>
<dbReference type="GO" id="GO:0032299">
    <property type="term" value="C:ribonuclease H2 complex"/>
    <property type="evidence" value="ECO:0007669"/>
    <property type="project" value="TreeGrafter"/>
</dbReference>
<dbReference type="Gene3D" id="3.30.420.10">
    <property type="entry name" value="Ribonuclease H-like superfamily/Ribonuclease H"/>
    <property type="match status" value="1"/>
</dbReference>